<proteinExistence type="predicted"/>
<evidence type="ECO:0000313" key="2">
    <source>
        <dbReference type="Proteomes" id="UP000887574"/>
    </source>
</evidence>
<organism evidence="2 3">
    <name type="scientific">Ditylenchus dipsaci</name>
    <dbReference type="NCBI Taxonomy" id="166011"/>
    <lineage>
        <taxon>Eukaryota</taxon>
        <taxon>Metazoa</taxon>
        <taxon>Ecdysozoa</taxon>
        <taxon>Nematoda</taxon>
        <taxon>Chromadorea</taxon>
        <taxon>Rhabditida</taxon>
        <taxon>Tylenchina</taxon>
        <taxon>Tylenchomorpha</taxon>
        <taxon>Sphaerularioidea</taxon>
        <taxon>Anguinidae</taxon>
        <taxon>Anguininae</taxon>
        <taxon>Ditylenchus</taxon>
    </lineage>
</organism>
<evidence type="ECO:0000256" key="1">
    <source>
        <dbReference type="SAM" id="MobiDB-lite"/>
    </source>
</evidence>
<feature type="region of interest" description="Disordered" evidence="1">
    <location>
        <begin position="1"/>
        <end position="25"/>
    </location>
</feature>
<keyword evidence="2" id="KW-1185">Reference proteome</keyword>
<sequence>MQCVQPTKDAQTKLPKSAGFEGPSPLPCRICKKVAELESKNQEKVIAQRETMEAHFGKSQVTSAIGEDKTIKEILEKCRHLVGHFNHSNQAKDRLREEQEREEAPFID</sequence>
<protein>
    <submittedName>
        <fullName evidence="3">Uncharacterized protein</fullName>
    </submittedName>
</protein>
<evidence type="ECO:0000313" key="3">
    <source>
        <dbReference type="WBParaSite" id="jg22957"/>
    </source>
</evidence>
<feature type="compositionally biased region" description="Basic and acidic residues" evidence="1">
    <location>
        <begin position="90"/>
        <end position="108"/>
    </location>
</feature>
<feature type="region of interest" description="Disordered" evidence="1">
    <location>
        <begin position="86"/>
        <end position="108"/>
    </location>
</feature>
<name>A0A915DTC3_9BILA</name>
<dbReference type="WBParaSite" id="jg22957">
    <property type="protein sequence ID" value="jg22957"/>
    <property type="gene ID" value="jg22957"/>
</dbReference>
<accession>A0A915DTC3</accession>
<dbReference type="Proteomes" id="UP000887574">
    <property type="component" value="Unplaced"/>
</dbReference>
<reference evidence="3" key="1">
    <citation type="submission" date="2022-11" db="UniProtKB">
        <authorList>
            <consortium name="WormBaseParasite"/>
        </authorList>
    </citation>
    <scope>IDENTIFICATION</scope>
</reference>
<dbReference type="AlphaFoldDB" id="A0A915DTC3"/>